<protein>
    <submittedName>
        <fullName evidence="2">Uncharacterized protein</fullName>
    </submittedName>
</protein>
<dbReference type="AlphaFoldDB" id="X1JRF8"/>
<keyword evidence="1" id="KW-0472">Membrane</keyword>
<reference evidence="2" key="1">
    <citation type="journal article" date="2014" name="Front. Microbiol.">
        <title>High frequency of phylogenetically diverse reductive dehalogenase-homologous genes in deep subseafloor sedimentary metagenomes.</title>
        <authorList>
            <person name="Kawai M."/>
            <person name="Futagami T."/>
            <person name="Toyoda A."/>
            <person name="Takaki Y."/>
            <person name="Nishi S."/>
            <person name="Hori S."/>
            <person name="Arai W."/>
            <person name="Tsubouchi T."/>
            <person name="Morono Y."/>
            <person name="Uchiyama I."/>
            <person name="Ito T."/>
            <person name="Fujiyama A."/>
            <person name="Inagaki F."/>
            <person name="Takami H."/>
        </authorList>
    </citation>
    <scope>NUCLEOTIDE SEQUENCE</scope>
    <source>
        <strain evidence="2">Expedition CK06-06</strain>
    </source>
</reference>
<proteinExistence type="predicted"/>
<evidence type="ECO:0000313" key="2">
    <source>
        <dbReference type="EMBL" id="GAH80859.1"/>
    </source>
</evidence>
<feature type="transmembrane region" description="Helical" evidence="1">
    <location>
        <begin position="33"/>
        <end position="51"/>
    </location>
</feature>
<feature type="transmembrane region" description="Helical" evidence="1">
    <location>
        <begin position="7"/>
        <end position="27"/>
    </location>
</feature>
<dbReference type="EMBL" id="BARU01038097">
    <property type="protein sequence ID" value="GAH80859.1"/>
    <property type="molecule type" value="Genomic_DNA"/>
</dbReference>
<organism evidence="2">
    <name type="scientific">marine sediment metagenome</name>
    <dbReference type="NCBI Taxonomy" id="412755"/>
    <lineage>
        <taxon>unclassified sequences</taxon>
        <taxon>metagenomes</taxon>
        <taxon>ecological metagenomes</taxon>
    </lineage>
</organism>
<keyword evidence="1" id="KW-0812">Transmembrane</keyword>
<sequence length="62" mass="6742">MKKSTIDAIIGIFAGIILVWGIGVLTATDTSQYMYGANIGFLTGITIIVCLHRRQAKETKNN</sequence>
<gene>
    <name evidence="2" type="ORF">S03H2_59256</name>
</gene>
<evidence type="ECO:0000256" key="1">
    <source>
        <dbReference type="SAM" id="Phobius"/>
    </source>
</evidence>
<name>X1JRF8_9ZZZZ</name>
<accession>X1JRF8</accession>
<keyword evidence="1" id="KW-1133">Transmembrane helix</keyword>
<comment type="caution">
    <text evidence="2">The sequence shown here is derived from an EMBL/GenBank/DDBJ whole genome shotgun (WGS) entry which is preliminary data.</text>
</comment>